<dbReference type="OrthoDB" id="23692at2"/>
<dbReference type="SUPFAM" id="SSF55785">
    <property type="entry name" value="PYP-like sensor domain (PAS domain)"/>
    <property type="match status" value="1"/>
</dbReference>
<dbReference type="SUPFAM" id="SSF141868">
    <property type="entry name" value="EAL domain-like"/>
    <property type="match status" value="1"/>
</dbReference>
<dbReference type="Gene3D" id="3.30.450.350">
    <property type="entry name" value="CHASE domain"/>
    <property type="match status" value="1"/>
</dbReference>
<proteinExistence type="predicted"/>
<dbReference type="InterPro" id="IPR043128">
    <property type="entry name" value="Rev_trsase/Diguanyl_cyclase"/>
</dbReference>
<dbReference type="InterPro" id="IPR029787">
    <property type="entry name" value="Nucleotide_cyclase"/>
</dbReference>
<dbReference type="Gene3D" id="3.30.70.270">
    <property type="match status" value="1"/>
</dbReference>
<protein>
    <submittedName>
        <fullName evidence="9">EAL domain-containing protein</fullName>
    </submittedName>
</protein>
<evidence type="ECO:0000259" key="7">
    <source>
        <dbReference type="PROSITE" id="PS50883"/>
    </source>
</evidence>
<dbReference type="NCBIfam" id="TIGR00254">
    <property type="entry name" value="GGDEF"/>
    <property type="match status" value="1"/>
</dbReference>
<dbReference type="GO" id="GO:0016020">
    <property type="term" value="C:membrane"/>
    <property type="evidence" value="ECO:0007669"/>
    <property type="project" value="UniProtKB-SubCell"/>
</dbReference>
<keyword evidence="2" id="KW-0812">Transmembrane</keyword>
<sequence>MPLDARRRARRRLRWVLAVLVPLGVALSFGASALDAAQHRARVDDGVRAQLDVTAESVSGRVAMQTRLAVASATLLTPTATTTWDSGVAAWDLHLQVLGASDGAGPRPDGQTSGIGWLAAPADPADRSGPVDLVPGGEAAPGVVTVGGTVRTGEPSALDGLVAGHAERSAVVALAAALTAARDSGGTTLTQAYPVGAAGHDGSAGSGADAGMVVRGAQQAGREAAVVAPVYDGVTAPTTEAERRARLLGWTVVTFRVGPLLDQVPTKPRDATLVREDGTLLGVLGDAPLDDAGRARVADLAAGTAAALQTRDVTLAGRTWTLVSAPAEVPGRLQGFSLVVGLLLTALVVVLIATRAGAEVRAVTVAAERTRALAARTRDLESITRNTPDALARVDGEARLRFVNEAMRRTAGLTDDDLGRTVKELSGRSPVLDAVRALSHHMLAFAAEPGVDVDRDPRRLISMSAPSGGRWYDVRAVPETGPDGRVDAVLVVARDVTRSREAQERLTHAATHDSLTGLANRDLARERTVAALTTSRRGTALLLLDLDRFKLVNDSYGHVVGDQLLQRAARRVAADLPERATAARLGGDEFVVLLPDVDPAEAEAVALRLVAAFDEPFALHDEEFAVGCSVGVVHAEPGAMVWDELLRSADVAMYRAKAAGGGTHHWYEDQGADTARQRLTMAADLRRATDEGELALVYQAEVDLVTGRVEGVEALMRWTSRTRGPVSPAEFIPVAEETGLIGELGAWALDRALSELVAHNRGTGADLRVWVNVSPRQFAASGDRPDLVTLVVDTLARHDAPPGWLGIEVTESALADDARAVPMLRALRELGVGVAIDDFGTGYSSLSRLRDYPVTLLKIDQSFVRGLGGGGPVGPRAGGVVEAIVALGRSLGADVIAEGVEDEARYTALRALGCDLAQGYLFGRPCTFADAVLPVEVPGPVLPGMVGARPPSARRLS</sequence>
<evidence type="ECO:0000313" key="10">
    <source>
        <dbReference type="Proteomes" id="UP000269289"/>
    </source>
</evidence>
<dbReference type="PROSITE" id="PS50113">
    <property type="entry name" value="PAC"/>
    <property type="match status" value="1"/>
</dbReference>
<feature type="domain" description="PAS" evidence="5">
    <location>
        <begin position="376"/>
        <end position="418"/>
    </location>
</feature>
<dbReference type="PROSITE" id="PS50112">
    <property type="entry name" value="PAS"/>
    <property type="match status" value="1"/>
</dbReference>
<dbReference type="Pfam" id="PF08448">
    <property type="entry name" value="PAS_4"/>
    <property type="match status" value="1"/>
</dbReference>
<comment type="subcellular location">
    <subcellularLocation>
        <location evidence="1">Membrane</location>
    </subcellularLocation>
</comment>
<dbReference type="InterPro" id="IPR013656">
    <property type="entry name" value="PAS_4"/>
</dbReference>
<comment type="caution">
    <text evidence="9">The sequence shown here is derived from an EMBL/GenBank/DDBJ whole genome shotgun (WGS) entry which is preliminary data.</text>
</comment>
<feature type="domain" description="GGDEF" evidence="8">
    <location>
        <begin position="537"/>
        <end position="669"/>
    </location>
</feature>
<dbReference type="InterPro" id="IPR000014">
    <property type="entry name" value="PAS"/>
</dbReference>
<keyword evidence="10" id="KW-1185">Reference proteome</keyword>
<feature type="domain" description="PAC" evidence="6">
    <location>
        <begin position="454"/>
        <end position="508"/>
    </location>
</feature>
<dbReference type="Proteomes" id="UP000269289">
    <property type="component" value="Unassembled WGS sequence"/>
</dbReference>
<dbReference type="EMBL" id="RFFI01000116">
    <property type="protein sequence ID" value="RMI05032.1"/>
    <property type="molecule type" value="Genomic_DNA"/>
</dbReference>
<dbReference type="InterPro" id="IPR000160">
    <property type="entry name" value="GGDEF_dom"/>
</dbReference>
<gene>
    <name evidence="9" type="ORF">EBM89_16745</name>
</gene>
<evidence type="ECO:0000256" key="2">
    <source>
        <dbReference type="ARBA" id="ARBA00022692"/>
    </source>
</evidence>
<dbReference type="InterPro" id="IPR035919">
    <property type="entry name" value="EAL_sf"/>
</dbReference>
<dbReference type="InterPro" id="IPR042240">
    <property type="entry name" value="CHASE_sf"/>
</dbReference>
<evidence type="ECO:0000259" key="8">
    <source>
        <dbReference type="PROSITE" id="PS50887"/>
    </source>
</evidence>
<dbReference type="PANTHER" id="PTHR44757:SF2">
    <property type="entry name" value="BIOFILM ARCHITECTURE MAINTENANCE PROTEIN MBAA"/>
    <property type="match status" value="1"/>
</dbReference>
<keyword evidence="4" id="KW-0472">Membrane</keyword>
<dbReference type="Pfam" id="PF03924">
    <property type="entry name" value="CHASE"/>
    <property type="match status" value="1"/>
</dbReference>
<dbReference type="InterPro" id="IPR000700">
    <property type="entry name" value="PAS-assoc_C"/>
</dbReference>
<evidence type="ECO:0000259" key="5">
    <source>
        <dbReference type="PROSITE" id="PS50112"/>
    </source>
</evidence>
<accession>A0A3M2ISX2</accession>
<dbReference type="InterPro" id="IPR006189">
    <property type="entry name" value="CHASE_dom"/>
</dbReference>
<organism evidence="9 10">
    <name type="scientific">Cellulomonas triticagri</name>
    <dbReference type="NCBI Taxonomy" id="2483352"/>
    <lineage>
        <taxon>Bacteria</taxon>
        <taxon>Bacillati</taxon>
        <taxon>Actinomycetota</taxon>
        <taxon>Actinomycetes</taxon>
        <taxon>Micrococcales</taxon>
        <taxon>Cellulomonadaceae</taxon>
        <taxon>Cellulomonas</taxon>
    </lineage>
</organism>
<dbReference type="GO" id="GO:0003824">
    <property type="term" value="F:catalytic activity"/>
    <property type="evidence" value="ECO:0007669"/>
    <property type="project" value="UniProtKB-ARBA"/>
</dbReference>
<dbReference type="InterPro" id="IPR052155">
    <property type="entry name" value="Biofilm_reg_signaling"/>
</dbReference>
<dbReference type="CDD" id="cd00130">
    <property type="entry name" value="PAS"/>
    <property type="match status" value="1"/>
</dbReference>
<dbReference type="NCBIfam" id="TIGR00229">
    <property type="entry name" value="sensory_box"/>
    <property type="match status" value="1"/>
</dbReference>
<dbReference type="RefSeq" id="WP_122150787.1">
    <property type="nucleotide sequence ID" value="NZ_RFFI01000116.1"/>
</dbReference>
<keyword evidence="3" id="KW-1133">Transmembrane helix</keyword>
<feature type="domain" description="EAL" evidence="7">
    <location>
        <begin position="678"/>
        <end position="939"/>
    </location>
</feature>
<name>A0A3M2ISX2_9CELL</name>
<dbReference type="Pfam" id="PF00563">
    <property type="entry name" value="EAL"/>
    <property type="match status" value="1"/>
</dbReference>
<dbReference type="InterPro" id="IPR035965">
    <property type="entry name" value="PAS-like_dom_sf"/>
</dbReference>
<evidence type="ECO:0000256" key="4">
    <source>
        <dbReference type="ARBA" id="ARBA00023136"/>
    </source>
</evidence>
<dbReference type="GO" id="GO:0007165">
    <property type="term" value="P:signal transduction"/>
    <property type="evidence" value="ECO:0007669"/>
    <property type="project" value="UniProtKB-ARBA"/>
</dbReference>
<dbReference type="SMART" id="SM00052">
    <property type="entry name" value="EAL"/>
    <property type="match status" value="1"/>
</dbReference>
<dbReference type="Pfam" id="PF00990">
    <property type="entry name" value="GGDEF"/>
    <property type="match status" value="1"/>
</dbReference>
<dbReference type="CDD" id="cd01949">
    <property type="entry name" value="GGDEF"/>
    <property type="match status" value="1"/>
</dbReference>
<dbReference type="AlphaFoldDB" id="A0A3M2ISX2"/>
<dbReference type="InterPro" id="IPR001633">
    <property type="entry name" value="EAL_dom"/>
</dbReference>
<dbReference type="PROSITE" id="PS50887">
    <property type="entry name" value="GGDEF"/>
    <property type="match status" value="1"/>
</dbReference>
<dbReference type="CDD" id="cd01948">
    <property type="entry name" value="EAL"/>
    <property type="match status" value="1"/>
</dbReference>
<evidence type="ECO:0000259" key="6">
    <source>
        <dbReference type="PROSITE" id="PS50113"/>
    </source>
</evidence>
<evidence type="ECO:0000313" key="9">
    <source>
        <dbReference type="EMBL" id="RMI05032.1"/>
    </source>
</evidence>
<evidence type="ECO:0000256" key="1">
    <source>
        <dbReference type="ARBA" id="ARBA00004370"/>
    </source>
</evidence>
<dbReference type="PROSITE" id="PS50883">
    <property type="entry name" value="EAL"/>
    <property type="match status" value="1"/>
</dbReference>
<dbReference type="SUPFAM" id="SSF55073">
    <property type="entry name" value="Nucleotide cyclase"/>
    <property type="match status" value="1"/>
</dbReference>
<dbReference type="PANTHER" id="PTHR44757">
    <property type="entry name" value="DIGUANYLATE CYCLASE DGCP"/>
    <property type="match status" value="1"/>
</dbReference>
<dbReference type="Gene3D" id="3.30.450.20">
    <property type="entry name" value="PAS domain"/>
    <property type="match status" value="1"/>
</dbReference>
<evidence type="ECO:0000256" key="3">
    <source>
        <dbReference type="ARBA" id="ARBA00022989"/>
    </source>
</evidence>
<dbReference type="Gene3D" id="3.20.20.450">
    <property type="entry name" value="EAL domain"/>
    <property type="match status" value="1"/>
</dbReference>
<reference evidence="9 10" key="1">
    <citation type="submission" date="2018-10" db="EMBL/GenBank/DDBJ databases">
        <title>Isolation, diversity and antifungal activity of actinobacteria from wheat.</title>
        <authorList>
            <person name="Han C."/>
        </authorList>
    </citation>
    <scope>NUCLEOTIDE SEQUENCE [LARGE SCALE GENOMIC DNA]</scope>
    <source>
        <strain evidence="9 10">NEAU-YY56</strain>
    </source>
</reference>
<dbReference type="SMART" id="SM00267">
    <property type="entry name" value="GGDEF"/>
    <property type="match status" value="1"/>
</dbReference>